<sequence>MIAPTVFFNYHRRNYAIKPIPVLNEINIKIMYYKILQSNIVLTLDNPERGE</sequence>
<gene>
    <name evidence="1" type="ORF">RhiirC2_102701</name>
</gene>
<evidence type="ECO:0000313" key="2">
    <source>
        <dbReference type="Proteomes" id="UP000233469"/>
    </source>
</evidence>
<accession>A0A2N1NTG2</accession>
<name>A0A2N1NTG2_9GLOM</name>
<dbReference type="Proteomes" id="UP000233469">
    <property type="component" value="Unassembled WGS sequence"/>
</dbReference>
<evidence type="ECO:0000313" key="1">
    <source>
        <dbReference type="EMBL" id="PKK77164.1"/>
    </source>
</evidence>
<reference evidence="1 2" key="2">
    <citation type="submission" date="2017-10" db="EMBL/GenBank/DDBJ databases">
        <title>Extensive intraspecific genome diversity in a model arbuscular mycorrhizal fungus.</title>
        <authorList>
            <person name="Chen E.C.H."/>
            <person name="Morin E."/>
            <person name="Baudet D."/>
            <person name="Noel J."/>
            <person name="Ndikumana S."/>
            <person name="Charron P."/>
            <person name="St-Onge C."/>
            <person name="Giorgi J."/>
            <person name="Grigoriev I.V."/>
            <person name="Roux C."/>
            <person name="Martin F.M."/>
            <person name="Corradi N."/>
        </authorList>
    </citation>
    <scope>NUCLEOTIDE SEQUENCE [LARGE SCALE GENOMIC DNA]</scope>
    <source>
        <strain evidence="1 2">C2</strain>
    </source>
</reference>
<organism evidence="1 2">
    <name type="scientific">Rhizophagus irregularis</name>
    <dbReference type="NCBI Taxonomy" id="588596"/>
    <lineage>
        <taxon>Eukaryota</taxon>
        <taxon>Fungi</taxon>
        <taxon>Fungi incertae sedis</taxon>
        <taxon>Mucoromycota</taxon>
        <taxon>Glomeromycotina</taxon>
        <taxon>Glomeromycetes</taxon>
        <taxon>Glomerales</taxon>
        <taxon>Glomeraceae</taxon>
        <taxon>Rhizophagus</taxon>
    </lineage>
</organism>
<reference evidence="1 2" key="1">
    <citation type="submission" date="2016-04" db="EMBL/GenBank/DDBJ databases">
        <title>Genome analyses suggest a sexual origin of heterokaryosis in a supposedly ancient asexual fungus.</title>
        <authorList>
            <person name="Ropars J."/>
            <person name="Sedzielewska K."/>
            <person name="Noel J."/>
            <person name="Charron P."/>
            <person name="Farinelli L."/>
            <person name="Marton T."/>
            <person name="Kruger M."/>
            <person name="Pelin A."/>
            <person name="Brachmann A."/>
            <person name="Corradi N."/>
        </authorList>
    </citation>
    <scope>NUCLEOTIDE SEQUENCE [LARGE SCALE GENOMIC DNA]</scope>
    <source>
        <strain evidence="1 2">C2</strain>
    </source>
</reference>
<comment type="caution">
    <text evidence="1">The sequence shown here is derived from an EMBL/GenBank/DDBJ whole genome shotgun (WGS) entry which is preliminary data.</text>
</comment>
<protein>
    <submittedName>
        <fullName evidence="1">Uncharacterized protein</fullName>
    </submittedName>
</protein>
<dbReference type="EMBL" id="LLXL01000143">
    <property type="protein sequence ID" value="PKK77164.1"/>
    <property type="molecule type" value="Genomic_DNA"/>
</dbReference>
<dbReference type="AlphaFoldDB" id="A0A2N1NTG2"/>
<proteinExistence type="predicted"/>